<evidence type="ECO:0000313" key="2">
    <source>
        <dbReference type="EMBL" id="KAK0417485.1"/>
    </source>
</evidence>
<dbReference type="PROSITE" id="PS50181">
    <property type="entry name" value="FBOX"/>
    <property type="match status" value="1"/>
</dbReference>
<protein>
    <recommendedName>
        <fullName evidence="1">F-box domain-containing protein</fullName>
    </recommendedName>
</protein>
<dbReference type="Proteomes" id="UP001175271">
    <property type="component" value="Unassembled WGS sequence"/>
</dbReference>
<accession>A0AA39M1W2</accession>
<dbReference type="AlphaFoldDB" id="A0AA39M1W2"/>
<dbReference type="SMART" id="SM00256">
    <property type="entry name" value="FBOX"/>
    <property type="match status" value="1"/>
</dbReference>
<sequence>MAPNPLESSRSVFRQRKSSFPAVESSKALDFRRLFKQVVPPDRLADRRLSFRSNQKMEQVPSLLRRCVSTIRKRNPLPSEVPWQFQTPLPNEILAKIFTQLEGADLRSARAVCGRWHRVIEHTKYVLDTLTPRPISRFVVRAAARGALELRWCIYGSAQAKSLLLGAQQLRAPDALSLEFAFRHFEIQRVIFKDVSLTNDLLGFFRRHFAVAPRFAPLSLVFEGVDVSALSPSVFEAFFADVAPHLETIQLRSLSGLRTDILNDRLMRHLDASKVRSIEISAPKFVFAHRPKILRVSDVTLARLSSEGNFPALHLERCQITSLMLAHYTENYLKKAAQETSRIQSQLCTIKKCPAVSNKVYESECRRRSLSCEEDDKKRHFYSVHADENGEAAFTISLIADELPKPLDGH</sequence>
<evidence type="ECO:0000259" key="1">
    <source>
        <dbReference type="PROSITE" id="PS50181"/>
    </source>
</evidence>
<comment type="caution">
    <text evidence="2">The sequence shown here is derived from an EMBL/GenBank/DDBJ whole genome shotgun (WGS) entry which is preliminary data.</text>
</comment>
<dbReference type="SUPFAM" id="SSF81383">
    <property type="entry name" value="F-box domain"/>
    <property type="match status" value="1"/>
</dbReference>
<dbReference type="EMBL" id="JAUCMV010000002">
    <property type="protein sequence ID" value="KAK0417485.1"/>
    <property type="molecule type" value="Genomic_DNA"/>
</dbReference>
<proteinExistence type="predicted"/>
<dbReference type="Pfam" id="PF12937">
    <property type="entry name" value="F-box-like"/>
    <property type="match status" value="1"/>
</dbReference>
<organism evidence="2 3">
    <name type="scientific">Steinernema hermaphroditum</name>
    <dbReference type="NCBI Taxonomy" id="289476"/>
    <lineage>
        <taxon>Eukaryota</taxon>
        <taxon>Metazoa</taxon>
        <taxon>Ecdysozoa</taxon>
        <taxon>Nematoda</taxon>
        <taxon>Chromadorea</taxon>
        <taxon>Rhabditida</taxon>
        <taxon>Tylenchina</taxon>
        <taxon>Panagrolaimomorpha</taxon>
        <taxon>Strongyloidoidea</taxon>
        <taxon>Steinernematidae</taxon>
        <taxon>Steinernema</taxon>
    </lineage>
</organism>
<dbReference type="InterPro" id="IPR036047">
    <property type="entry name" value="F-box-like_dom_sf"/>
</dbReference>
<dbReference type="InterPro" id="IPR001810">
    <property type="entry name" value="F-box_dom"/>
</dbReference>
<feature type="domain" description="F-box" evidence="1">
    <location>
        <begin position="89"/>
        <end position="130"/>
    </location>
</feature>
<keyword evidence="3" id="KW-1185">Reference proteome</keyword>
<name>A0AA39M1W2_9BILA</name>
<gene>
    <name evidence="2" type="ORF">QR680_013038</name>
</gene>
<dbReference type="Gene3D" id="1.20.1280.50">
    <property type="match status" value="1"/>
</dbReference>
<reference evidence="2" key="1">
    <citation type="submission" date="2023-06" db="EMBL/GenBank/DDBJ databases">
        <title>Genomic analysis of the entomopathogenic nematode Steinernema hermaphroditum.</title>
        <authorList>
            <person name="Schwarz E.M."/>
            <person name="Heppert J.K."/>
            <person name="Baniya A."/>
            <person name="Schwartz H.T."/>
            <person name="Tan C.-H."/>
            <person name="Antoshechkin I."/>
            <person name="Sternberg P.W."/>
            <person name="Goodrich-Blair H."/>
            <person name="Dillman A.R."/>
        </authorList>
    </citation>
    <scope>NUCLEOTIDE SEQUENCE</scope>
    <source>
        <strain evidence="2">PS9179</strain>
        <tissue evidence="2">Whole animal</tissue>
    </source>
</reference>
<evidence type="ECO:0000313" key="3">
    <source>
        <dbReference type="Proteomes" id="UP001175271"/>
    </source>
</evidence>